<proteinExistence type="predicted"/>
<keyword evidence="3" id="KW-0804">Transcription</keyword>
<dbReference type="Pfam" id="PF01638">
    <property type="entry name" value="HxlR"/>
    <property type="match status" value="1"/>
</dbReference>
<evidence type="ECO:0000259" key="4">
    <source>
        <dbReference type="PROSITE" id="PS51118"/>
    </source>
</evidence>
<comment type="caution">
    <text evidence="5">The sequence shown here is derived from an EMBL/GenBank/DDBJ whole genome shotgun (WGS) entry which is preliminary data.</text>
</comment>
<keyword evidence="2" id="KW-0238">DNA-binding</keyword>
<accession>A0ABS5Q8H7</accession>
<keyword evidence="1" id="KW-0805">Transcription regulation</keyword>
<dbReference type="PANTHER" id="PTHR33204:SF17">
    <property type="entry name" value="TRANSCRIPTIONAL REGULATORY PROTEIN"/>
    <property type="match status" value="1"/>
</dbReference>
<evidence type="ECO:0000313" key="5">
    <source>
        <dbReference type="EMBL" id="MBS7809784.1"/>
    </source>
</evidence>
<dbReference type="PANTHER" id="PTHR33204">
    <property type="entry name" value="TRANSCRIPTIONAL REGULATOR, MARR FAMILY"/>
    <property type="match status" value="1"/>
</dbReference>
<dbReference type="EMBL" id="JAHCDA010000001">
    <property type="protein sequence ID" value="MBS7809784.1"/>
    <property type="molecule type" value="Genomic_DNA"/>
</dbReference>
<evidence type="ECO:0000256" key="2">
    <source>
        <dbReference type="ARBA" id="ARBA00023125"/>
    </source>
</evidence>
<sequence length="115" mass="13270">MHRKCFSAMPCPIARSLEIVGEWWSILILRDAYRGMTRFDEFQKSSGIGSNTLTRRLNRLVEEGLLERRPYSEKPLRHEYLLTAAGRDFEPVLEAFMVWGRKHARQPQGPPGSPA</sequence>
<dbReference type="InterPro" id="IPR002577">
    <property type="entry name" value="HTH_HxlR"/>
</dbReference>
<dbReference type="PROSITE" id="PS51118">
    <property type="entry name" value="HTH_HXLR"/>
    <property type="match status" value="1"/>
</dbReference>
<feature type="domain" description="HTH hxlR-type" evidence="4">
    <location>
        <begin position="11"/>
        <end position="108"/>
    </location>
</feature>
<dbReference type="SUPFAM" id="SSF46785">
    <property type="entry name" value="Winged helix' DNA-binding domain"/>
    <property type="match status" value="1"/>
</dbReference>
<dbReference type="RefSeq" id="WP_213668450.1">
    <property type="nucleotide sequence ID" value="NZ_JAHCDA010000001.1"/>
</dbReference>
<evidence type="ECO:0000256" key="1">
    <source>
        <dbReference type="ARBA" id="ARBA00023015"/>
    </source>
</evidence>
<dbReference type="Proteomes" id="UP000766336">
    <property type="component" value="Unassembled WGS sequence"/>
</dbReference>
<keyword evidence="6" id="KW-1185">Reference proteome</keyword>
<evidence type="ECO:0000313" key="6">
    <source>
        <dbReference type="Proteomes" id="UP000766336"/>
    </source>
</evidence>
<organism evidence="5 6">
    <name type="scientific">Roseococcus pinisoli</name>
    <dbReference type="NCBI Taxonomy" id="2835040"/>
    <lineage>
        <taxon>Bacteria</taxon>
        <taxon>Pseudomonadati</taxon>
        <taxon>Pseudomonadota</taxon>
        <taxon>Alphaproteobacteria</taxon>
        <taxon>Acetobacterales</taxon>
        <taxon>Roseomonadaceae</taxon>
        <taxon>Roseococcus</taxon>
    </lineage>
</organism>
<dbReference type="Gene3D" id="1.10.10.10">
    <property type="entry name" value="Winged helix-like DNA-binding domain superfamily/Winged helix DNA-binding domain"/>
    <property type="match status" value="1"/>
</dbReference>
<dbReference type="InterPro" id="IPR036388">
    <property type="entry name" value="WH-like_DNA-bd_sf"/>
</dbReference>
<name>A0ABS5Q8H7_9PROT</name>
<dbReference type="InterPro" id="IPR036390">
    <property type="entry name" value="WH_DNA-bd_sf"/>
</dbReference>
<reference evidence="5 6" key="1">
    <citation type="submission" date="2021-05" db="EMBL/GenBank/DDBJ databases">
        <title>Roseococcus sp. XZZS9, whole genome shotgun sequencing project.</title>
        <authorList>
            <person name="Zhao G."/>
            <person name="Shen L."/>
        </authorList>
    </citation>
    <scope>NUCLEOTIDE SEQUENCE [LARGE SCALE GENOMIC DNA]</scope>
    <source>
        <strain evidence="5 6">XZZS9</strain>
    </source>
</reference>
<protein>
    <submittedName>
        <fullName evidence="5">Helix-turn-helix transcriptional regulator</fullName>
    </submittedName>
</protein>
<evidence type="ECO:0000256" key="3">
    <source>
        <dbReference type="ARBA" id="ARBA00023163"/>
    </source>
</evidence>
<gene>
    <name evidence="5" type="ORF">KHU32_02470</name>
</gene>